<organism evidence="10">
    <name type="scientific">Nippostrongylus brasiliensis</name>
    <name type="common">Rat hookworm</name>
    <dbReference type="NCBI Taxonomy" id="27835"/>
    <lineage>
        <taxon>Eukaryota</taxon>
        <taxon>Metazoa</taxon>
        <taxon>Ecdysozoa</taxon>
        <taxon>Nematoda</taxon>
        <taxon>Chromadorea</taxon>
        <taxon>Rhabditida</taxon>
        <taxon>Rhabditina</taxon>
        <taxon>Rhabditomorpha</taxon>
        <taxon>Strongyloidea</taxon>
        <taxon>Heligmosomidae</taxon>
        <taxon>Nippostrongylus</taxon>
    </lineage>
</organism>
<accession>A0A0N4XXY9</accession>
<evidence type="ECO:0000256" key="1">
    <source>
        <dbReference type="ARBA" id="ARBA00004141"/>
    </source>
</evidence>
<evidence type="ECO:0000256" key="4">
    <source>
        <dbReference type="ARBA" id="ARBA00023136"/>
    </source>
</evidence>
<feature type="transmembrane region" description="Helical" evidence="5">
    <location>
        <begin position="330"/>
        <end position="355"/>
    </location>
</feature>
<keyword evidence="9" id="KW-1185">Reference proteome</keyword>
<keyword evidence="6" id="KW-0732">Signal</keyword>
<dbReference type="AlphaFoldDB" id="A0A0N4XXY9"/>
<sequence>MAVTALLLTTIFLGVFADDCTRDAEVIRQILTSDQGVMQPVNVDSNFTVDVDAEVLAMAVVAQTNTMDVDIILTRTWKDPSLYFAHLKPCHPSIDLLSHRSKIWMPKFSVQNTDSHLIRKHSTTLQVSKDGTVMHSTWVRENIHCHTNALDYPFGNTTCRMSWRNEHDSRERLQLKWKTENATSRERESNIKEVGDLILQNTSFIRSEVLRVNGVFDELTIVFDFQRAHHKVFFLFFLPSTLFMVVSWLSLILGPMAITRSILIVGSLMLLLMHYFTNMASLPATTGITAIDVWKIFSLLFVIGILLELVLVTCMASMGRSTRTCGCCRYSALFVDFVSFWTSLGIFVLFAFIFFTKGSVIVKWLNEKTLSDLNVF</sequence>
<feature type="transmembrane region" description="Helical" evidence="5">
    <location>
        <begin position="232"/>
        <end position="251"/>
    </location>
</feature>
<evidence type="ECO:0000259" key="7">
    <source>
        <dbReference type="Pfam" id="PF02931"/>
    </source>
</evidence>
<dbReference type="WBParaSite" id="NBR_0000790601-mRNA-1">
    <property type="protein sequence ID" value="NBR_0000790601-mRNA-1"/>
    <property type="gene ID" value="NBR_0000790601"/>
</dbReference>
<dbReference type="InterPro" id="IPR006201">
    <property type="entry name" value="Neur_channel"/>
</dbReference>
<proteinExistence type="predicted"/>
<dbReference type="GO" id="GO:0016020">
    <property type="term" value="C:membrane"/>
    <property type="evidence" value="ECO:0007669"/>
    <property type="project" value="UniProtKB-SubCell"/>
</dbReference>
<evidence type="ECO:0000256" key="5">
    <source>
        <dbReference type="SAM" id="Phobius"/>
    </source>
</evidence>
<dbReference type="GO" id="GO:0004888">
    <property type="term" value="F:transmembrane signaling receptor activity"/>
    <property type="evidence" value="ECO:0007669"/>
    <property type="project" value="InterPro"/>
</dbReference>
<feature type="transmembrane region" description="Helical" evidence="5">
    <location>
        <begin position="258"/>
        <end position="276"/>
    </location>
</feature>
<keyword evidence="2 5" id="KW-0812">Transmembrane</keyword>
<keyword evidence="3 5" id="KW-1133">Transmembrane helix</keyword>
<dbReference type="EMBL" id="UYSL01019940">
    <property type="protein sequence ID" value="VDL71496.1"/>
    <property type="molecule type" value="Genomic_DNA"/>
</dbReference>
<gene>
    <name evidence="8" type="ORF">NBR_LOCUS7907</name>
</gene>
<dbReference type="InterPro" id="IPR036734">
    <property type="entry name" value="Neur_chan_lig-bd_sf"/>
</dbReference>
<feature type="signal peptide" evidence="6">
    <location>
        <begin position="1"/>
        <end position="17"/>
    </location>
</feature>
<feature type="domain" description="Neurotransmitter-gated ion-channel ligand-binding" evidence="7">
    <location>
        <begin position="26"/>
        <end position="196"/>
    </location>
</feature>
<evidence type="ECO:0000313" key="8">
    <source>
        <dbReference type="EMBL" id="VDL71496.1"/>
    </source>
</evidence>
<dbReference type="Proteomes" id="UP000271162">
    <property type="component" value="Unassembled WGS sequence"/>
</dbReference>
<protein>
    <submittedName>
        <fullName evidence="10">Neur_chan_LBD domain-containing protein</fullName>
    </submittedName>
</protein>
<dbReference type="SUPFAM" id="SSF63712">
    <property type="entry name" value="Nicotinic receptor ligand binding domain-like"/>
    <property type="match status" value="1"/>
</dbReference>
<reference evidence="10" key="1">
    <citation type="submission" date="2017-02" db="UniProtKB">
        <authorList>
            <consortium name="WormBaseParasite"/>
        </authorList>
    </citation>
    <scope>IDENTIFICATION</scope>
</reference>
<keyword evidence="4 5" id="KW-0472">Membrane</keyword>
<comment type="subcellular location">
    <subcellularLocation>
        <location evidence="1">Membrane</location>
        <topology evidence="1">Multi-pass membrane protein</topology>
    </subcellularLocation>
</comment>
<dbReference type="PANTHER" id="PTHR18945">
    <property type="entry name" value="NEUROTRANSMITTER GATED ION CHANNEL"/>
    <property type="match status" value="1"/>
</dbReference>
<reference evidence="8 9" key="2">
    <citation type="submission" date="2018-11" db="EMBL/GenBank/DDBJ databases">
        <authorList>
            <consortium name="Pathogen Informatics"/>
        </authorList>
    </citation>
    <scope>NUCLEOTIDE SEQUENCE [LARGE SCALE GENOMIC DNA]</scope>
</reference>
<dbReference type="Gene3D" id="2.70.170.10">
    <property type="entry name" value="Neurotransmitter-gated ion-channel ligand-binding domain"/>
    <property type="match status" value="1"/>
</dbReference>
<feature type="chain" id="PRO_5043124913" evidence="6">
    <location>
        <begin position="18"/>
        <end position="376"/>
    </location>
</feature>
<evidence type="ECO:0000313" key="9">
    <source>
        <dbReference type="Proteomes" id="UP000271162"/>
    </source>
</evidence>
<feature type="transmembrane region" description="Helical" evidence="5">
    <location>
        <begin position="296"/>
        <end position="318"/>
    </location>
</feature>
<dbReference type="InterPro" id="IPR006202">
    <property type="entry name" value="Neur_chan_lig-bd"/>
</dbReference>
<dbReference type="InterPro" id="IPR036719">
    <property type="entry name" value="Neuro-gated_channel_TM_sf"/>
</dbReference>
<evidence type="ECO:0000313" key="10">
    <source>
        <dbReference type="WBParaSite" id="NBR_0000790601-mRNA-1"/>
    </source>
</evidence>
<evidence type="ECO:0000256" key="2">
    <source>
        <dbReference type="ARBA" id="ARBA00022692"/>
    </source>
</evidence>
<dbReference type="InterPro" id="IPR038050">
    <property type="entry name" value="Neuro_actylchol_rec"/>
</dbReference>
<evidence type="ECO:0000256" key="6">
    <source>
        <dbReference type="SAM" id="SignalP"/>
    </source>
</evidence>
<name>A0A0N4XXY9_NIPBR</name>
<dbReference type="Pfam" id="PF02931">
    <property type="entry name" value="Neur_chan_LBD"/>
    <property type="match status" value="1"/>
</dbReference>
<dbReference type="SUPFAM" id="SSF90112">
    <property type="entry name" value="Neurotransmitter-gated ion-channel transmembrane pore"/>
    <property type="match status" value="1"/>
</dbReference>
<evidence type="ECO:0000256" key="3">
    <source>
        <dbReference type="ARBA" id="ARBA00022989"/>
    </source>
</evidence>
<dbReference type="STRING" id="27835.A0A0N4XXY9"/>
<dbReference type="Gene3D" id="1.20.58.390">
    <property type="entry name" value="Neurotransmitter-gated ion-channel transmembrane domain"/>
    <property type="match status" value="1"/>
</dbReference>
<dbReference type="GO" id="GO:0005230">
    <property type="term" value="F:extracellular ligand-gated monoatomic ion channel activity"/>
    <property type="evidence" value="ECO:0007669"/>
    <property type="project" value="InterPro"/>
</dbReference>
<dbReference type="OMA" id="CCRYSAL"/>